<protein>
    <submittedName>
        <fullName evidence="7">D-glycerate dehydrogenase</fullName>
    </submittedName>
</protein>
<dbReference type="PANTHER" id="PTHR10996:SF283">
    <property type="entry name" value="GLYOXYLATE_HYDROXYPYRUVATE REDUCTASE B"/>
    <property type="match status" value="1"/>
</dbReference>
<accession>A0A345YB05</accession>
<dbReference type="InterPro" id="IPR029753">
    <property type="entry name" value="D-isomer_DH_CS"/>
</dbReference>
<dbReference type="InterPro" id="IPR036291">
    <property type="entry name" value="NAD(P)-bd_dom_sf"/>
</dbReference>
<dbReference type="InterPro" id="IPR006139">
    <property type="entry name" value="D-isomer_2_OHA_DH_cat_dom"/>
</dbReference>
<evidence type="ECO:0000256" key="4">
    <source>
        <dbReference type="RuleBase" id="RU003719"/>
    </source>
</evidence>
<dbReference type="RefSeq" id="WP_115415297.1">
    <property type="nucleotide sequence ID" value="NZ_CP031357.1"/>
</dbReference>
<keyword evidence="8" id="KW-1185">Reference proteome</keyword>
<organism evidence="7 8">
    <name type="scientific">Erythrobacter aureus</name>
    <dbReference type="NCBI Taxonomy" id="2182384"/>
    <lineage>
        <taxon>Bacteria</taxon>
        <taxon>Pseudomonadati</taxon>
        <taxon>Pseudomonadota</taxon>
        <taxon>Alphaproteobacteria</taxon>
        <taxon>Sphingomonadales</taxon>
        <taxon>Erythrobacteraceae</taxon>
        <taxon>Erythrobacter/Porphyrobacter group</taxon>
        <taxon>Erythrobacter</taxon>
    </lineage>
</organism>
<dbReference type="FunFam" id="3.40.50.720:FF:000203">
    <property type="entry name" value="D-3-phosphoglycerate dehydrogenase (SerA)"/>
    <property type="match status" value="1"/>
</dbReference>
<dbReference type="InterPro" id="IPR006140">
    <property type="entry name" value="D-isomer_DH_NAD-bd"/>
</dbReference>
<dbReference type="OrthoDB" id="9793626at2"/>
<gene>
    <name evidence="7" type="ORF">DVR09_01090</name>
</gene>
<evidence type="ECO:0000256" key="1">
    <source>
        <dbReference type="ARBA" id="ARBA00005854"/>
    </source>
</evidence>
<dbReference type="CDD" id="cd05301">
    <property type="entry name" value="GDH"/>
    <property type="match status" value="1"/>
</dbReference>
<sequence>MTGPKTQPPLIFQTRRWPHAAEQALDRLGTVIREENDTPLDQGRLRAGLAECDIFCPTVSDTIDATVISGLDLSGKLVANYGAGVSHIDREALRAAGAVLANTPDILTDATAEVAIMLMLATARRAGEGERELRSGEWQGWRPMHMLGRGVSGKTLGLVGFGRIAQAVARMAHHGFGMEVLVGNRSPVDDAKLESVAARQLPLEAVLAQSDFVSLHIPGGETTRHFLNADRLADMKAGAILINTARGEVVDTAALVAALDGGRLAGAGLDVFENEPDIPPALSQREDVVLLPHLGSATLETRTAMGLRVVENVSAWLHGETPRDVVL</sequence>
<dbReference type="GO" id="GO:0051287">
    <property type="term" value="F:NAD binding"/>
    <property type="evidence" value="ECO:0007669"/>
    <property type="project" value="InterPro"/>
</dbReference>
<dbReference type="Pfam" id="PF02826">
    <property type="entry name" value="2-Hacid_dh_C"/>
    <property type="match status" value="1"/>
</dbReference>
<dbReference type="Pfam" id="PF00389">
    <property type="entry name" value="2-Hacid_dh"/>
    <property type="match status" value="1"/>
</dbReference>
<feature type="domain" description="D-isomer specific 2-hydroxyacid dehydrogenase NAD-binding" evidence="6">
    <location>
        <begin position="116"/>
        <end position="295"/>
    </location>
</feature>
<evidence type="ECO:0000259" key="6">
    <source>
        <dbReference type="Pfam" id="PF02826"/>
    </source>
</evidence>
<dbReference type="AlphaFoldDB" id="A0A345YB05"/>
<dbReference type="SUPFAM" id="SSF52283">
    <property type="entry name" value="Formate/glycerate dehydrogenase catalytic domain-like"/>
    <property type="match status" value="1"/>
</dbReference>
<reference evidence="8" key="1">
    <citation type="submission" date="2018-07" db="EMBL/GenBank/DDBJ databases">
        <title>Genome sequence of Erythrobacter strain YH-07, an antagonistic bacterium isolated from Yellow Sea.</title>
        <authorList>
            <person name="Tang T."/>
            <person name="Liu Q."/>
            <person name="Sun X."/>
        </authorList>
    </citation>
    <scope>NUCLEOTIDE SEQUENCE [LARGE SCALE GENOMIC DNA]</scope>
    <source>
        <strain evidence="8">YH-07</strain>
    </source>
</reference>
<comment type="similarity">
    <text evidence="1 4">Belongs to the D-isomer specific 2-hydroxyacid dehydrogenase family.</text>
</comment>
<dbReference type="EMBL" id="CP031357">
    <property type="protein sequence ID" value="AXK41107.1"/>
    <property type="molecule type" value="Genomic_DNA"/>
</dbReference>
<dbReference type="KEGG" id="err:DVR09_01090"/>
<evidence type="ECO:0000256" key="3">
    <source>
        <dbReference type="ARBA" id="ARBA00023027"/>
    </source>
</evidence>
<evidence type="ECO:0000256" key="2">
    <source>
        <dbReference type="ARBA" id="ARBA00023002"/>
    </source>
</evidence>
<dbReference type="PROSITE" id="PS00671">
    <property type="entry name" value="D_2_HYDROXYACID_DH_3"/>
    <property type="match status" value="1"/>
</dbReference>
<proteinExistence type="inferred from homology"/>
<dbReference type="Proteomes" id="UP000254508">
    <property type="component" value="Chromosome"/>
</dbReference>
<dbReference type="GO" id="GO:0016618">
    <property type="term" value="F:hydroxypyruvate reductase [NAD(P)H] activity"/>
    <property type="evidence" value="ECO:0007669"/>
    <property type="project" value="TreeGrafter"/>
</dbReference>
<feature type="domain" description="D-isomer specific 2-hydroxyacid dehydrogenase catalytic" evidence="5">
    <location>
        <begin position="37"/>
        <end position="326"/>
    </location>
</feature>
<evidence type="ECO:0000259" key="5">
    <source>
        <dbReference type="Pfam" id="PF00389"/>
    </source>
</evidence>
<evidence type="ECO:0000313" key="8">
    <source>
        <dbReference type="Proteomes" id="UP000254508"/>
    </source>
</evidence>
<dbReference type="PANTHER" id="PTHR10996">
    <property type="entry name" value="2-HYDROXYACID DEHYDROGENASE-RELATED"/>
    <property type="match status" value="1"/>
</dbReference>
<keyword evidence="2 4" id="KW-0560">Oxidoreductase</keyword>
<dbReference type="GO" id="GO:0005829">
    <property type="term" value="C:cytosol"/>
    <property type="evidence" value="ECO:0007669"/>
    <property type="project" value="TreeGrafter"/>
</dbReference>
<dbReference type="Gene3D" id="3.40.50.720">
    <property type="entry name" value="NAD(P)-binding Rossmann-like Domain"/>
    <property type="match status" value="2"/>
</dbReference>
<dbReference type="PROSITE" id="PS00670">
    <property type="entry name" value="D_2_HYDROXYACID_DH_2"/>
    <property type="match status" value="1"/>
</dbReference>
<dbReference type="GO" id="GO:0030267">
    <property type="term" value="F:glyoxylate reductase (NADPH) activity"/>
    <property type="evidence" value="ECO:0007669"/>
    <property type="project" value="TreeGrafter"/>
</dbReference>
<dbReference type="SUPFAM" id="SSF51735">
    <property type="entry name" value="NAD(P)-binding Rossmann-fold domains"/>
    <property type="match status" value="1"/>
</dbReference>
<evidence type="ECO:0000313" key="7">
    <source>
        <dbReference type="EMBL" id="AXK41107.1"/>
    </source>
</evidence>
<name>A0A345YB05_9SPHN</name>
<keyword evidence="3" id="KW-0520">NAD</keyword>
<dbReference type="InterPro" id="IPR050223">
    <property type="entry name" value="D-isomer_2-hydroxyacid_DH"/>
</dbReference>